<proteinExistence type="predicted"/>
<feature type="domain" description="Dynamin N-terminal" evidence="1">
    <location>
        <begin position="60"/>
        <end position="269"/>
    </location>
</feature>
<dbReference type="EMBL" id="AP021881">
    <property type="protein sequence ID" value="BBP01877.1"/>
    <property type="molecule type" value="Genomic_DNA"/>
</dbReference>
<dbReference type="RefSeq" id="WP_162085592.1">
    <property type="nucleotide sequence ID" value="NZ_AP021881.1"/>
</dbReference>
<dbReference type="InterPro" id="IPR045063">
    <property type="entry name" value="Dynamin_N"/>
</dbReference>
<dbReference type="Gene3D" id="3.40.50.300">
    <property type="entry name" value="P-loop containing nucleotide triphosphate hydrolases"/>
    <property type="match status" value="1"/>
</dbReference>
<dbReference type="SUPFAM" id="SSF52540">
    <property type="entry name" value="P-loop containing nucleoside triphosphate hydrolases"/>
    <property type="match status" value="1"/>
</dbReference>
<dbReference type="InterPro" id="IPR027417">
    <property type="entry name" value="P-loop_NTPase"/>
</dbReference>
<dbReference type="InterPro" id="IPR051943">
    <property type="entry name" value="TRAFAC_Dynamin-like_GTPase"/>
</dbReference>
<reference evidence="3" key="1">
    <citation type="submission" date="2019-11" db="EMBL/GenBank/DDBJ databases">
        <title>Isolation and characterization of a novel species in the genus Sulfuriferula.</title>
        <authorList>
            <person name="Mochizuki J."/>
            <person name="Kojima H."/>
            <person name="Fukui M."/>
        </authorList>
    </citation>
    <scope>NUCLEOTIDE SEQUENCE [LARGE SCALE GENOMIC DNA]</scope>
    <source>
        <strain evidence="3">SGTM</strain>
    </source>
</reference>
<name>A0A809SF10_9PROT</name>
<keyword evidence="3" id="KW-1185">Reference proteome</keyword>
<dbReference type="Proteomes" id="UP000463939">
    <property type="component" value="Chromosome"/>
</dbReference>
<dbReference type="KEGG" id="sniv:SFSGTM_25850"/>
<dbReference type="PANTHER" id="PTHR43681">
    <property type="entry name" value="TRANSMEMBRANE GTPASE FZO"/>
    <property type="match status" value="1"/>
</dbReference>
<accession>A0A809SF10</accession>
<dbReference type="AlphaFoldDB" id="A0A809SF10"/>
<sequence length="640" mass="71978">MSDSRLDIGVAQYQQRRDGILAALESYRQWLEKYTDDAPEQNLRLYDLSESLKRDKLMLAFVAEFSRGKSELINALFFSDFKQRLLPSDVGRTTMCPTELFFDADSDPYLRLLPIETRLRDDTISSLKRKPIEWSTVKLDPSDVTQVSKALSALADVKRISIEDAQALGLFNADDAQRSTDGKVEVPSWRYAMINFPHPLLKSGLAILDTPGLNALGAEPELTMNTIPSAHGVLFLLATDTGVTRSDLEIWENSVRHHANHHVAILNKVDMLWDDLKSEDEIAAGIKKQIAQTAHELNLRENQVLALSAQKALVGKIRGDKALIARSGIAALESLLVDDIIPARQAILYKSVCGEIQTMANQSRQGVAMQLDGVQQDIEQLNSFSGKNREIVTGLRDKLIKEKSAYDGTTMNFKVTRNVIQEQGRVLLNQLSEDVLEQMLVAGRAELEDRWTTPGLVRGMEDLFAKIALRFHDVEASSIRIVELLDAAYLRFHQEHGFPLLNPPQLNMEICRQKLGVLLHQVEQFGRDPANLMLEKRFMVKKFYLSLVAEAQGMFVLARTEVDAWLRRSLDPVVMRIREHKKLLETRIENIKQVHANLDNLQARTIALKSQQTGLALQQQSINMIVQQLNDIGVCAASSA</sequence>
<evidence type="ECO:0000259" key="1">
    <source>
        <dbReference type="Pfam" id="PF00350"/>
    </source>
</evidence>
<evidence type="ECO:0000313" key="2">
    <source>
        <dbReference type="EMBL" id="BBP01877.1"/>
    </source>
</evidence>
<protein>
    <recommendedName>
        <fullName evidence="1">Dynamin N-terminal domain-containing protein</fullName>
    </recommendedName>
</protein>
<organism evidence="2 3">
    <name type="scientific">Sulfuriferula nivalis</name>
    <dbReference type="NCBI Taxonomy" id="2675298"/>
    <lineage>
        <taxon>Bacteria</taxon>
        <taxon>Pseudomonadati</taxon>
        <taxon>Pseudomonadota</taxon>
        <taxon>Betaproteobacteria</taxon>
        <taxon>Nitrosomonadales</taxon>
        <taxon>Sulfuricellaceae</taxon>
        <taxon>Sulfuriferula</taxon>
    </lineage>
</organism>
<dbReference type="Pfam" id="PF00350">
    <property type="entry name" value="Dynamin_N"/>
    <property type="match status" value="1"/>
</dbReference>
<dbReference type="PANTHER" id="PTHR43681:SF1">
    <property type="entry name" value="SARCALUMENIN"/>
    <property type="match status" value="1"/>
</dbReference>
<evidence type="ECO:0000313" key="3">
    <source>
        <dbReference type="Proteomes" id="UP000463939"/>
    </source>
</evidence>
<gene>
    <name evidence="2" type="ORF">SFSGTM_25850</name>
</gene>